<evidence type="ECO:0000256" key="5">
    <source>
        <dbReference type="ARBA" id="ARBA00042179"/>
    </source>
</evidence>
<dbReference type="Pfam" id="PF00179">
    <property type="entry name" value="UQ_con"/>
    <property type="match status" value="1"/>
</dbReference>
<dbReference type="GO" id="GO:0016740">
    <property type="term" value="F:transferase activity"/>
    <property type="evidence" value="ECO:0007669"/>
    <property type="project" value="UniProtKB-KW"/>
</dbReference>
<dbReference type="OrthoDB" id="10069349at2759"/>
<dbReference type="InterPro" id="IPR000608">
    <property type="entry name" value="UBC"/>
</dbReference>
<evidence type="ECO:0000256" key="1">
    <source>
        <dbReference type="ARBA" id="ARBA00022679"/>
    </source>
</evidence>
<proteinExistence type="inferred from homology"/>
<feature type="domain" description="UBC core" evidence="9">
    <location>
        <begin position="19"/>
        <end position="173"/>
    </location>
</feature>
<dbReference type="Gene3D" id="3.10.110.10">
    <property type="entry name" value="Ubiquitin Conjugating Enzyme"/>
    <property type="match status" value="1"/>
</dbReference>
<evidence type="ECO:0000313" key="11">
    <source>
        <dbReference type="Proteomes" id="UP000247810"/>
    </source>
</evidence>
<evidence type="ECO:0000256" key="8">
    <source>
        <dbReference type="RuleBase" id="RU362109"/>
    </source>
</evidence>
<dbReference type="STRING" id="1448320.A0A319DIA5"/>
<evidence type="ECO:0000313" key="10">
    <source>
        <dbReference type="EMBL" id="PYH97049.1"/>
    </source>
</evidence>
<dbReference type="InterPro" id="IPR050113">
    <property type="entry name" value="Ub_conjugating_enzyme"/>
</dbReference>
<evidence type="ECO:0000256" key="4">
    <source>
        <dbReference type="ARBA" id="ARBA00041569"/>
    </source>
</evidence>
<evidence type="ECO:0000259" key="9">
    <source>
        <dbReference type="PROSITE" id="PS50127"/>
    </source>
</evidence>
<keyword evidence="8" id="KW-0547">Nucleotide-binding</keyword>
<comment type="similarity">
    <text evidence="8">Belongs to the ubiquitin-conjugating enzyme family.</text>
</comment>
<protein>
    <recommendedName>
        <fullName evidence="3">Ubiquitin-conjugating enzyme E2 2</fullName>
    </recommendedName>
    <alternativeName>
        <fullName evidence="5">E2 ubiquitin-conjugating enzyme 2</fullName>
    </alternativeName>
    <alternativeName>
        <fullName evidence="6">Ubiquitin carrier protein UBC2</fullName>
    </alternativeName>
    <alternativeName>
        <fullName evidence="4">Ubiquitin-protein ligase UBC2</fullName>
    </alternativeName>
</protein>
<dbReference type="EMBL" id="KZ825829">
    <property type="protein sequence ID" value="PYH97049.1"/>
    <property type="molecule type" value="Genomic_DNA"/>
</dbReference>
<gene>
    <name evidence="10" type="ORF">BO71DRAFT_417325</name>
</gene>
<sequence>MQLFEAVITLGTEVGLPDVFVTLLECERCSQTNHDATTACVSQPAEAPPLYLTRRILSELLDAIKDEPDSPKCDFISFAPATQSAISHLVQIHIPSSYSAQPPECRFVTQVWHPNIGDDGEICLNILREEWGKVLSVRTVFLSIAEAGRMWLENREQFVELARDWTRRYATSA</sequence>
<dbReference type="SUPFAM" id="SSF54495">
    <property type="entry name" value="UBC-like"/>
    <property type="match status" value="1"/>
</dbReference>
<dbReference type="AlphaFoldDB" id="A0A319DIA5"/>
<keyword evidence="8" id="KW-0067">ATP-binding</keyword>
<evidence type="ECO:0000256" key="3">
    <source>
        <dbReference type="ARBA" id="ARBA00039884"/>
    </source>
</evidence>
<keyword evidence="2 8" id="KW-0833">Ubl conjugation pathway</keyword>
<keyword evidence="1" id="KW-0808">Transferase</keyword>
<dbReference type="Proteomes" id="UP000247810">
    <property type="component" value="Unassembled WGS sequence"/>
</dbReference>
<reference evidence="10 11" key="1">
    <citation type="submission" date="2018-02" db="EMBL/GenBank/DDBJ databases">
        <title>The genomes of Aspergillus section Nigri reveals drivers in fungal speciation.</title>
        <authorList>
            <consortium name="DOE Joint Genome Institute"/>
            <person name="Vesth T.C."/>
            <person name="Nybo J."/>
            <person name="Theobald S."/>
            <person name="Brandl J."/>
            <person name="Frisvad J.C."/>
            <person name="Nielsen K.F."/>
            <person name="Lyhne E.K."/>
            <person name="Kogle M.E."/>
            <person name="Kuo A."/>
            <person name="Riley R."/>
            <person name="Clum A."/>
            <person name="Nolan M."/>
            <person name="Lipzen A."/>
            <person name="Salamov A."/>
            <person name="Henrissat B."/>
            <person name="Wiebenga A."/>
            <person name="De vries R.P."/>
            <person name="Grigoriev I.V."/>
            <person name="Mortensen U.H."/>
            <person name="Andersen M.R."/>
            <person name="Baker S.E."/>
        </authorList>
    </citation>
    <scope>NUCLEOTIDE SEQUENCE [LARGE SCALE GENOMIC DNA]</scope>
    <source>
        <strain evidence="10 11">CBS 707.79</strain>
    </source>
</reference>
<evidence type="ECO:0000256" key="6">
    <source>
        <dbReference type="ARBA" id="ARBA00042190"/>
    </source>
</evidence>
<dbReference type="InterPro" id="IPR016135">
    <property type="entry name" value="UBQ-conjugating_enzyme/RWD"/>
</dbReference>
<dbReference type="VEuPathDB" id="FungiDB:BO71DRAFT_417325"/>
<dbReference type="PROSITE" id="PS50127">
    <property type="entry name" value="UBC_2"/>
    <property type="match status" value="1"/>
</dbReference>
<feature type="active site" description="Glycyl thioester intermediate" evidence="7">
    <location>
        <position position="123"/>
    </location>
</feature>
<evidence type="ECO:0000256" key="7">
    <source>
        <dbReference type="PROSITE-ProRule" id="PRU10133"/>
    </source>
</evidence>
<accession>A0A319DIA5</accession>
<evidence type="ECO:0000256" key="2">
    <source>
        <dbReference type="ARBA" id="ARBA00022786"/>
    </source>
</evidence>
<dbReference type="SMART" id="SM00212">
    <property type="entry name" value="UBCc"/>
    <property type="match status" value="1"/>
</dbReference>
<dbReference type="GO" id="GO:0005524">
    <property type="term" value="F:ATP binding"/>
    <property type="evidence" value="ECO:0007669"/>
    <property type="project" value="UniProtKB-UniRule"/>
</dbReference>
<keyword evidence="11" id="KW-1185">Reference proteome</keyword>
<dbReference type="PROSITE" id="PS00183">
    <property type="entry name" value="UBC_1"/>
    <property type="match status" value="1"/>
</dbReference>
<dbReference type="PANTHER" id="PTHR24067">
    <property type="entry name" value="UBIQUITIN-CONJUGATING ENZYME E2"/>
    <property type="match status" value="1"/>
</dbReference>
<dbReference type="InterPro" id="IPR023313">
    <property type="entry name" value="UBQ-conjugating_AS"/>
</dbReference>
<organism evidence="10 11">
    <name type="scientific">Aspergillus ellipticus CBS 707.79</name>
    <dbReference type="NCBI Taxonomy" id="1448320"/>
    <lineage>
        <taxon>Eukaryota</taxon>
        <taxon>Fungi</taxon>
        <taxon>Dikarya</taxon>
        <taxon>Ascomycota</taxon>
        <taxon>Pezizomycotina</taxon>
        <taxon>Eurotiomycetes</taxon>
        <taxon>Eurotiomycetidae</taxon>
        <taxon>Eurotiales</taxon>
        <taxon>Aspergillaceae</taxon>
        <taxon>Aspergillus</taxon>
        <taxon>Aspergillus subgen. Circumdati</taxon>
    </lineage>
</organism>
<name>A0A319DIA5_9EURO</name>